<dbReference type="GO" id="GO:0016491">
    <property type="term" value="F:oxidoreductase activity"/>
    <property type="evidence" value="ECO:0007669"/>
    <property type="project" value="UniProtKB-ARBA"/>
</dbReference>
<evidence type="ECO:0000256" key="4">
    <source>
        <dbReference type="ARBA" id="ARBA00023014"/>
    </source>
</evidence>
<keyword evidence="8" id="KW-1185">Reference proteome</keyword>
<dbReference type="SUPFAM" id="SSF54862">
    <property type="entry name" value="4Fe-4S ferredoxins"/>
    <property type="match status" value="1"/>
</dbReference>
<dbReference type="InterPro" id="IPR031604">
    <property type="entry name" value="Ferredoxin_N"/>
</dbReference>
<evidence type="ECO:0000256" key="1">
    <source>
        <dbReference type="ARBA" id="ARBA00022485"/>
    </source>
</evidence>
<sequence length="482" mass="53617">MSRDDDSCSNGSCGCGDNDNTEDESFHPMGADHESEMREMLDETEYDTDLGMDMAEDAMKLIQGELSEAEFHEKYNEAVVEEFDVDDRPTVDAFEEMQATESDDEHDGIFQRLTGEEGLVEQLKNVDADTSQSRRDTMKKMGAGAAALGLGGVASAQSSSDPKDDEFGAEPVGDTSASGTQLGMVIDLNRCDGCLECVTGCIQENQTSTGANWMYVLTYEDEKSDQENFLVRPCQHCTNAPCEKVCPVRARHTRDKDGIVLTNYEICIGCRYCQVACPYGVNYFQWGEPDVPYEDLPGSENDYEELKGMPDEERHQQLVDSNDHIHDDRGQWADMRPPQGVMGKCTYCPSRQDGHQGEEKQGTVACMEACDAAGMSAIHFGDINDPESRPRQYLRQRAEQEFERDTELDNGEQWGDTVTPWAKLSAFKLLEDLGTQPNVTYLGNEPGPEAEQVDGPVTYEQIGVEDNRKEHLDQFTFGAGDD</sequence>
<dbReference type="Proteomes" id="UP000011867">
    <property type="component" value="Chromosome"/>
</dbReference>
<evidence type="ECO:0000313" key="7">
    <source>
        <dbReference type="EMBL" id="CCQ37576.1"/>
    </source>
</evidence>
<evidence type="ECO:0000259" key="6">
    <source>
        <dbReference type="PROSITE" id="PS51379"/>
    </source>
</evidence>
<accession>M1XT66</accession>
<dbReference type="GO" id="GO:0051539">
    <property type="term" value="F:4 iron, 4 sulfur cluster binding"/>
    <property type="evidence" value="ECO:0007669"/>
    <property type="project" value="UniProtKB-KW"/>
</dbReference>
<dbReference type="AlphaFoldDB" id="M1XT66"/>
<dbReference type="GeneID" id="95970116"/>
<dbReference type="InterPro" id="IPR050954">
    <property type="entry name" value="ET_IronSulfur_Cluster-Binding"/>
</dbReference>
<reference evidence="7 8" key="1">
    <citation type="journal article" date="2013" name="Genome Announc.">
        <title>Genome of the haloarchaeon Natronomonas moolapensis, a neutrophilic member of a previously haloalkaliphilic genus.</title>
        <authorList>
            <person name="Dyall-Smith M.L."/>
            <person name="Pfeiffer F."/>
            <person name="Oberwinkler T."/>
            <person name="Klee K."/>
            <person name="Rampp M."/>
            <person name="Palm P."/>
            <person name="Gross K."/>
            <person name="Schuster S.C."/>
            <person name="Oesterhelt D."/>
        </authorList>
    </citation>
    <scope>NUCLEOTIDE SEQUENCE [LARGE SCALE GENOMIC DNA]</scope>
    <source>
        <strain evidence="8">DSM 18674 / JCM 14361 / 8.8.11</strain>
    </source>
</reference>
<feature type="region of interest" description="Disordered" evidence="5">
    <location>
        <begin position="153"/>
        <end position="179"/>
    </location>
</feature>
<keyword evidence="2" id="KW-0479">Metal-binding</keyword>
<dbReference type="KEGG" id="nmo:Nmlp_3449"/>
<dbReference type="HOGENOM" id="CLU_511549_0_0_2"/>
<dbReference type="CDD" id="cd10551">
    <property type="entry name" value="PsrB"/>
    <property type="match status" value="1"/>
</dbReference>
<keyword evidence="3" id="KW-0408">Iron</keyword>
<dbReference type="STRING" id="268739.Nmlp_3449"/>
<dbReference type="EMBL" id="HF582854">
    <property type="protein sequence ID" value="CCQ37576.1"/>
    <property type="molecule type" value="Genomic_DNA"/>
</dbReference>
<evidence type="ECO:0000256" key="5">
    <source>
        <dbReference type="SAM" id="MobiDB-lite"/>
    </source>
</evidence>
<dbReference type="PROSITE" id="PS51379">
    <property type="entry name" value="4FE4S_FER_2"/>
    <property type="match status" value="1"/>
</dbReference>
<proteinExistence type="predicted"/>
<feature type="region of interest" description="Disordered" evidence="5">
    <location>
        <begin position="1"/>
        <end position="38"/>
    </location>
</feature>
<evidence type="ECO:0000313" key="8">
    <source>
        <dbReference type="Proteomes" id="UP000011867"/>
    </source>
</evidence>
<dbReference type="RefSeq" id="WP_015410315.1">
    <property type="nucleotide sequence ID" value="NC_020388.1"/>
</dbReference>
<dbReference type="Pfam" id="PF16947">
    <property type="entry name" value="Ferredoxin_N"/>
    <property type="match status" value="1"/>
</dbReference>
<dbReference type="Pfam" id="PF13247">
    <property type="entry name" value="Fer4_11"/>
    <property type="match status" value="1"/>
</dbReference>
<evidence type="ECO:0000256" key="3">
    <source>
        <dbReference type="ARBA" id="ARBA00023004"/>
    </source>
</evidence>
<feature type="domain" description="4Fe-4S ferredoxin-type" evidence="6">
    <location>
        <begin position="258"/>
        <end position="287"/>
    </location>
</feature>
<name>M1XT66_NATM8</name>
<dbReference type="PANTHER" id="PTHR43177">
    <property type="entry name" value="PROTEIN NRFC"/>
    <property type="match status" value="1"/>
</dbReference>
<dbReference type="PANTHER" id="PTHR43177:SF3">
    <property type="entry name" value="PROTEIN NRFC HOMOLOG"/>
    <property type="match status" value="1"/>
</dbReference>
<dbReference type="eggNOG" id="arCOG06257">
    <property type="taxonomic scope" value="Archaea"/>
</dbReference>
<dbReference type="Gene3D" id="3.30.70.20">
    <property type="match status" value="2"/>
</dbReference>
<gene>
    <name evidence="7" type="ordered locus">Nmlp_3449</name>
</gene>
<evidence type="ECO:0000256" key="2">
    <source>
        <dbReference type="ARBA" id="ARBA00022723"/>
    </source>
</evidence>
<keyword evidence="4" id="KW-0411">Iron-sulfur</keyword>
<feature type="compositionally biased region" description="Basic and acidic residues" evidence="5">
    <location>
        <begin position="24"/>
        <end position="38"/>
    </location>
</feature>
<protein>
    <submittedName>
        <fullName evidence="7">Probable anaerobic dehydrogenase iron-sulfur-binding subunit</fullName>
    </submittedName>
</protein>
<dbReference type="GO" id="GO:0046872">
    <property type="term" value="F:metal ion binding"/>
    <property type="evidence" value="ECO:0007669"/>
    <property type="project" value="UniProtKB-KW"/>
</dbReference>
<dbReference type="PROSITE" id="PS00198">
    <property type="entry name" value="4FE4S_FER_1"/>
    <property type="match status" value="1"/>
</dbReference>
<dbReference type="InterPro" id="IPR017900">
    <property type="entry name" value="4Fe4S_Fe_S_CS"/>
</dbReference>
<keyword evidence="1" id="KW-0004">4Fe-4S</keyword>
<organism evidence="7 8">
    <name type="scientific">Natronomonas moolapensis (strain DSM 18674 / CECT 7526 / JCM 14361 / 8.8.11)</name>
    <dbReference type="NCBI Taxonomy" id="268739"/>
    <lineage>
        <taxon>Archaea</taxon>
        <taxon>Methanobacteriati</taxon>
        <taxon>Methanobacteriota</taxon>
        <taxon>Stenosarchaea group</taxon>
        <taxon>Halobacteria</taxon>
        <taxon>Halobacteriales</taxon>
        <taxon>Natronomonadaceae</taxon>
        <taxon>Natronomonas</taxon>
    </lineage>
</organism>
<dbReference type="InterPro" id="IPR017896">
    <property type="entry name" value="4Fe4S_Fe-S-bd"/>
</dbReference>